<feature type="transmembrane region" description="Helical" evidence="1">
    <location>
        <begin position="63"/>
        <end position="81"/>
    </location>
</feature>
<dbReference type="InterPro" id="IPR004445">
    <property type="entry name" value="GltS"/>
</dbReference>
<reference evidence="2 3" key="1">
    <citation type="submission" date="2016-10" db="EMBL/GenBank/DDBJ databases">
        <authorList>
            <person name="de Groot N.N."/>
        </authorList>
    </citation>
    <scope>NUCLEOTIDE SEQUENCE [LARGE SCALE GENOMIC DNA]</scope>
    <source>
        <strain evidence="2 3">CGMCC 1.3442</strain>
    </source>
</reference>
<dbReference type="PANTHER" id="PTHR36178:SF1">
    <property type="entry name" value="SODIUM_GLUTAMATE SYMPORTER"/>
    <property type="match status" value="1"/>
</dbReference>
<dbReference type="Proteomes" id="UP000199334">
    <property type="component" value="Unassembled WGS sequence"/>
</dbReference>
<keyword evidence="1" id="KW-0472">Membrane</keyword>
<feature type="transmembrane region" description="Helical" evidence="1">
    <location>
        <begin position="261"/>
        <end position="281"/>
    </location>
</feature>
<keyword evidence="3" id="KW-1185">Reference proteome</keyword>
<feature type="transmembrane region" description="Helical" evidence="1">
    <location>
        <begin position="93"/>
        <end position="118"/>
    </location>
</feature>
<feature type="transmembrane region" description="Helical" evidence="1">
    <location>
        <begin position="36"/>
        <end position="57"/>
    </location>
</feature>
<dbReference type="EMBL" id="FNIG01000001">
    <property type="protein sequence ID" value="SDM81818.1"/>
    <property type="molecule type" value="Genomic_DNA"/>
</dbReference>
<organism evidence="2 3">
    <name type="scientific">Tenuibacillus multivorans</name>
    <dbReference type="NCBI Taxonomy" id="237069"/>
    <lineage>
        <taxon>Bacteria</taxon>
        <taxon>Bacillati</taxon>
        <taxon>Bacillota</taxon>
        <taxon>Bacilli</taxon>
        <taxon>Bacillales</taxon>
        <taxon>Bacillaceae</taxon>
        <taxon>Tenuibacillus</taxon>
    </lineage>
</organism>
<dbReference type="GO" id="GO:0015501">
    <property type="term" value="F:glutamate:sodium symporter activity"/>
    <property type="evidence" value="ECO:0007669"/>
    <property type="project" value="InterPro"/>
</dbReference>
<sequence length="455" mass="49720">MDNTWLLVMDFIFISLLIVLAAVIKARVPAIRRLIIPTSMIAGFIGLVVGPELLNWIPFDADMLGAIVYHLMAIGFIALSLKNRDVHSSPAILNSGMLIVSTYLVQGIIGFGILLFLVEFFYPDFFPGIGLLLPLGFGQGPGQAYSIGTQWEELGVTGGGNLGLTIAGIGFIWATVIGIILINILIKSQKFKAPHLDQVSTHKPVVEKSAPDEIPLSDAIDKLTYQIALIGLIYLVTYLTIAGLEVVLTPLGTFGETLAQLTVGFHFLIGSLYAILFRVILNKLQKKGLKLEHSPNNFLLQRIAGFSFDYMITASIAAISIYALREYIVPILLITTIGGLATVLFLVWITPRIFPKDALANTLGFFGMQTGTISTGMALVKAVDPYFQSNTSENLVMGSGTALMFGFPLLIILNVPVVGYVQGDPWMYVYTFFGLLLYFIALLGTLWYRTRKPVS</sequence>
<evidence type="ECO:0000313" key="3">
    <source>
        <dbReference type="Proteomes" id="UP000199334"/>
    </source>
</evidence>
<feature type="transmembrane region" description="Helical" evidence="1">
    <location>
        <begin position="302"/>
        <end position="322"/>
    </location>
</feature>
<accession>A0A1G9WB93</accession>
<gene>
    <name evidence="2" type="ORF">SAMN05216498_0677</name>
</gene>
<feature type="transmembrane region" description="Helical" evidence="1">
    <location>
        <begin position="162"/>
        <end position="186"/>
    </location>
</feature>
<feature type="transmembrane region" description="Helical" evidence="1">
    <location>
        <begin position="328"/>
        <end position="349"/>
    </location>
</feature>
<dbReference type="STRING" id="237069.SAMN05216498_0677"/>
<dbReference type="RefSeq" id="WP_093855192.1">
    <property type="nucleotide sequence ID" value="NZ_BJVZ01000003.1"/>
</dbReference>
<feature type="transmembrane region" description="Helical" evidence="1">
    <location>
        <begin position="6"/>
        <end position="24"/>
    </location>
</feature>
<dbReference type="OrthoDB" id="9801557at2"/>
<keyword evidence="1" id="KW-0812">Transmembrane</keyword>
<dbReference type="GO" id="GO:0016020">
    <property type="term" value="C:membrane"/>
    <property type="evidence" value="ECO:0007669"/>
    <property type="project" value="InterPro"/>
</dbReference>
<keyword evidence="1" id="KW-1133">Transmembrane helix</keyword>
<evidence type="ECO:0000313" key="2">
    <source>
        <dbReference type="EMBL" id="SDM81818.1"/>
    </source>
</evidence>
<feature type="transmembrane region" description="Helical" evidence="1">
    <location>
        <begin position="402"/>
        <end position="421"/>
    </location>
</feature>
<feature type="transmembrane region" description="Helical" evidence="1">
    <location>
        <begin position="427"/>
        <end position="448"/>
    </location>
</feature>
<dbReference type="AlphaFoldDB" id="A0A1G9WB93"/>
<evidence type="ECO:0000256" key="1">
    <source>
        <dbReference type="SAM" id="Phobius"/>
    </source>
</evidence>
<feature type="transmembrane region" description="Helical" evidence="1">
    <location>
        <begin position="223"/>
        <end position="241"/>
    </location>
</feature>
<protein>
    <submittedName>
        <fullName evidence="2">Glutamate:Na+ symporter, ESS family</fullName>
    </submittedName>
</protein>
<dbReference type="GO" id="GO:0015813">
    <property type="term" value="P:L-glutamate transmembrane transport"/>
    <property type="evidence" value="ECO:0007669"/>
    <property type="project" value="InterPro"/>
</dbReference>
<proteinExistence type="predicted"/>
<name>A0A1G9WB93_9BACI</name>
<dbReference type="PANTHER" id="PTHR36178">
    <property type="entry name" value="SLR0625 PROTEIN"/>
    <property type="match status" value="1"/>
</dbReference>